<dbReference type="GO" id="GO:0016491">
    <property type="term" value="F:oxidoreductase activity"/>
    <property type="evidence" value="ECO:0007669"/>
    <property type="project" value="UniProtKB-KW"/>
</dbReference>
<dbReference type="EMBL" id="WTYE01000001">
    <property type="protein sequence ID" value="MXP32827.1"/>
    <property type="molecule type" value="Genomic_DNA"/>
</dbReference>
<proteinExistence type="inferred from homology"/>
<evidence type="ECO:0000313" key="9">
    <source>
        <dbReference type="Proteomes" id="UP000446786"/>
    </source>
</evidence>
<evidence type="ECO:0000256" key="3">
    <source>
        <dbReference type="ARBA" id="ARBA00023002"/>
    </source>
</evidence>
<reference evidence="8 9" key="1">
    <citation type="submission" date="2019-12" db="EMBL/GenBank/DDBJ databases">
        <title>Genomic-based taxomic classification of the family Erythrobacteraceae.</title>
        <authorList>
            <person name="Xu L."/>
        </authorList>
    </citation>
    <scope>NUCLEOTIDE SEQUENCE [LARGE SCALE GENOMIC DNA]</scope>
    <source>
        <strain evidence="8 9">JCM 16677</strain>
    </source>
</reference>
<evidence type="ECO:0000256" key="2">
    <source>
        <dbReference type="ARBA" id="ARBA00022729"/>
    </source>
</evidence>
<dbReference type="Proteomes" id="UP000446786">
    <property type="component" value="Unassembled WGS sequence"/>
</dbReference>
<name>A0A845AU39_9SPHN</name>
<keyword evidence="2 6" id="KW-0732">Signal</keyword>
<dbReference type="PROSITE" id="PS51257">
    <property type="entry name" value="PROKAR_LIPOPROTEIN"/>
    <property type="match status" value="1"/>
</dbReference>
<accession>A0A845AU39</accession>
<dbReference type="Pfam" id="PF13462">
    <property type="entry name" value="Thioredoxin_4"/>
    <property type="match status" value="1"/>
</dbReference>
<evidence type="ECO:0000259" key="7">
    <source>
        <dbReference type="Pfam" id="PF13462"/>
    </source>
</evidence>
<dbReference type="InterPro" id="IPR036249">
    <property type="entry name" value="Thioredoxin-like_sf"/>
</dbReference>
<evidence type="ECO:0000256" key="4">
    <source>
        <dbReference type="ARBA" id="ARBA00023157"/>
    </source>
</evidence>
<gene>
    <name evidence="8" type="ORF">GRI94_13435</name>
</gene>
<evidence type="ECO:0000256" key="5">
    <source>
        <dbReference type="ARBA" id="ARBA00023284"/>
    </source>
</evidence>
<organism evidence="8 9">
    <name type="scientific">Parerythrobacter jejuensis</name>
    <dbReference type="NCBI Taxonomy" id="795812"/>
    <lineage>
        <taxon>Bacteria</taxon>
        <taxon>Pseudomonadati</taxon>
        <taxon>Pseudomonadota</taxon>
        <taxon>Alphaproteobacteria</taxon>
        <taxon>Sphingomonadales</taxon>
        <taxon>Erythrobacteraceae</taxon>
        <taxon>Parerythrobacter</taxon>
    </lineage>
</organism>
<evidence type="ECO:0000256" key="1">
    <source>
        <dbReference type="ARBA" id="ARBA00005791"/>
    </source>
</evidence>
<comment type="caution">
    <text evidence="8">The sequence shown here is derived from an EMBL/GenBank/DDBJ whole genome shotgun (WGS) entry which is preliminary data.</text>
</comment>
<feature type="signal peptide" evidence="6">
    <location>
        <begin position="1"/>
        <end position="26"/>
    </location>
</feature>
<keyword evidence="3" id="KW-0560">Oxidoreductase</keyword>
<dbReference type="AlphaFoldDB" id="A0A845AU39"/>
<protein>
    <submittedName>
        <fullName evidence="8">Thioredoxin domain-containing protein</fullName>
    </submittedName>
</protein>
<keyword evidence="4" id="KW-1015">Disulfide bond</keyword>
<dbReference type="SUPFAM" id="SSF52833">
    <property type="entry name" value="Thioredoxin-like"/>
    <property type="match status" value="1"/>
</dbReference>
<keyword evidence="9" id="KW-1185">Reference proteome</keyword>
<dbReference type="InterPro" id="IPR012336">
    <property type="entry name" value="Thioredoxin-like_fold"/>
</dbReference>
<dbReference type="Gene3D" id="1.10.40.110">
    <property type="match status" value="1"/>
</dbReference>
<sequence length="251" mass="26721">MTISRRMKIAALLAPLALAISACDSAGSEGEDAIAGEPVAAVPAPEGQEWAEVTTVTEQQGHQIGNPDAAIKLVEYASLTCPTCASFSQAGFETLRDEYVNSGRVSFELRPLVLNGYDLVLSRLARCSTDEAVVPLSEQVWTNFAEVMGNAQQNGAAMEQAMSLPEDQRFVGVAEATGLFEFFAARGLSRDQARSCLADVDSVKGLADRSSQQGEEFGVTGTPTFFVNGQKVEGVVNWEGVEPILQRAGAR</sequence>
<evidence type="ECO:0000256" key="6">
    <source>
        <dbReference type="SAM" id="SignalP"/>
    </source>
</evidence>
<dbReference type="PANTHER" id="PTHR13887:SF14">
    <property type="entry name" value="DISULFIDE BOND FORMATION PROTEIN D"/>
    <property type="match status" value="1"/>
</dbReference>
<dbReference type="RefSeq" id="WP_160780129.1">
    <property type="nucleotide sequence ID" value="NZ_BAAAZF010000001.1"/>
</dbReference>
<dbReference type="PANTHER" id="PTHR13887">
    <property type="entry name" value="GLUTATHIONE S-TRANSFERASE KAPPA"/>
    <property type="match status" value="1"/>
</dbReference>
<feature type="domain" description="Thioredoxin-like fold" evidence="7">
    <location>
        <begin position="59"/>
        <end position="246"/>
    </location>
</feature>
<keyword evidence="5" id="KW-0676">Redox-active center</keyword>
<comment type="similarity">
    <text evidence="1">Belongs to the thioredoxin family. DsbA subfamily.</text>
</comment>
<dbReference type="Gene3D" id="3.40.30.10">
    <property type="entry name" value="Glutaredoxin"/>
    <property type="match status" value="1"/>
</dbReference>
<evidence type="ECO:0000313" key="8">
    <source>
        <dbReference type="EMBL" id="MXP32827.1"/>
    </source>
</evidence>
<dbReference type="OrthoDB" id="8478320at2"/>
<feature type="chain" id="PRO_5032483138" evidence="6">
    <location>
        <begin position="27"/>
        <end position="251"/>
    </location>
</feature>